<dbReference type="Proteomes" id="UP000299102">
    <property type="component" value="Unassembled WGS sequence"/>
</dbReference>
<organism evidence="1 2">
    <name type="scientific">Eumeta variegata</name>
    <name type="common">Bagworm moth</name>
    <name type="synonym">Eumeta japonica</name>
    <dbReference type="NCBI Taxonomy" id="151549"/>
    <lineage>
        <taxon>Eukaryota</taxon>
        <taxon>Metazoa</taxon>
        <taxon>Ecdysozoa</taxon>
        <taxon>Arthropoda</taxon>
        <taxon>Hexapoda</taxon>
        <taxon>Insecta</taxon>
        <taxon>Pterygota</taxon>
        <taxon>Neoptera</taxon>
        <taxon>Endopterygota</taxon>
        <taxon>Lepidoptera</taxon>
        <taxon>Glossata</taxon>
        <taxon>Ditrysia</taxon>
        <taxon>Tineoidea</taxon>
        <taxon>Psychidae</taxon>
        <taxon>Oiketicinae</taxon>
        <taxon>Eumeta</taxon>
    </lineage>
</organism>
<protein>
    <submittedName>
        <fullName evidence="1">Uncharacterized protein</fullName>
    </submittedName>
</protein>
<name>A0A4C1VEY7_EUMVA</name>
<sequence>MVFLNVAGGTTTADLIESQRCQTVTVVDLRGEELSSSNSSQNLYVLKVRCPILRILRSSDKLPNDNHFRQSYLIIRSVPLTWYYYLTRKRDTTLAVSRAQSNAARYLVSTHNALRQALNRYLDFDSNTEEFVNAERTAV</sequence>
<gene>
    <name evidence="1" type="ORF">EVAR_24251_1</name>
</gene>
<keyword evidence="2" id="KW-1185">Reference proteome</keyword>
<reference evidence="1 2" key="1">
    <citation type="journal article" date="2019" name="Commun. Biol.">
        <title>The bagworm genome reveals a unique fibroin gene that provides high tensile strength.</title>
        <authorList>
            <person name="Kono N."/>
            <person name="Nakamura H."/>
            <person name="Ohtoshi R."/>
            <person name="Tomita M."/>
            <person name="Numata K."/>
            <person name="Arakawa K."/>
        </authorList>
    </citation>
    <scope>NUCLEOTIDE SEQUENCE [LARGE SCALE GENOMIC DNA]</scope>
</reference>
<proteinExistence type="predicted"/>
<evidence type="ECO:0000313" key="1">
    <source>
        <dbReference type="EMBL" id="GBP37120.1"/>
    </source>
</evidence>
<dbReference type="AlphaFoldDB" id="A0A4C1VEY7"/>
<comment type="caution">
    <text evidence="1">The sequence shown here is derived from an EMBL/GenBank/DDBJ whole genome shotgun (WGS) entry which is preliminary data.</text>
</comment>
<dbReference type="EMBL" id="BGZK01000329">
    <property type="protein sequence ID" value="GBP37120.1"/>
    <property type="molecule type" value="Genomic_DNA"/>
</dbReference>
<evidence type="ECO:0000313" key="2">
    <source>
        <dbReference type="Proteomes" id="UP000299102"/>
    </source>
</evidence>
<accession>A0A4C1VEY7</accession>